<keyword evidence="11" id="KW-1185">Reference proteome</keyword>
<feature type="domain" description="XPG-I" evidence="8">
    <location>
        <begin position="149"/>
        <end position="219"/>
    </location>
</feature>
<evidence type="ECO:0000256" key="2">
    <source>
        <dbReference type="ARBA" id="ARBA00022553"/>
    </source>
</evidence>
<dbReference type="Pfam" id="PF00867">
    <property type="entry name" value="XPG_I"/>
    <property type="match status" value="1"/>
</dbReference>
<evidence type="ECO:0000313" key="11">
    <source>
        <dbReference type="Proteomes" id="UP000693981"/>
    </source>
</evidence>
<evidence type="ECO:0000256" key="4">
    <source>
        <dbReference type="ARBA" id="ARBA00023128"/>
    </source>
</evidence>
<keyword evidence="7" id="KW-0460">Magnesium</keyword>
<dbReference type="AlphaFoldDB" id="A0A8T1X3I8"/>
<comment type="function">
    <text evidence="7">5'-&gt;3' double-stranded DNA exonuclease which may also possess a cryptic 3'-&gt;5' double-stranded DNA exonuclease activity. Functions in DNA mismatch repair.</text>
</comment>
<reference evidence="10" key="1">
    <citation type="submission" date="2021-02" db="EMBL/GenBank/DDBJ databases">
        <authorList>
            <person name="Palmer J.M."/>
        </authorList>
    </citation>
    <scope>NUCLEOTIDE SEQUENCE</scope>
    <source>
        <strain evidence="10">SCRP23</strain>
    </source>
</reference>
<dbReference type="InterPro" id="IPR006086">
    <property type="entry name" value="XPG-I_dom"/>
</dbReference>
<comment type="caution">
    <text evidence="10">The sequence shown here is derived from an EMBL/GenBank/DDBJ whole genome shotgun (WGS) entry which is preliminary data.</text>
</comment>
<protein>
    <recommendedName>
        <fullName evidence="7">Exonuclease 1</fullName>
        <ecNumber evidence="7">3.1.-.-</ecNumber>
    </recommendedName>
</protein>
<keyword evidence="6 7" id="KW-0539">Nucleus</keyword>
<comment type="subcellular location">
    <subcellularLocation>
        <location evidence="1 7">Nucleus</location>
    </subcellularLocation>
</comment>
<organism evidence="10 11">
    <name type="scientific">Phytophthora boehmeriae</name>
    <dbReference type="NCBI Taxonomy" id="109152"/>
    <lineage>
        <taxon>Eukaryota</taxon>
        <taxon>Sar</taxon>
        <taxon>Stramenopiles</taxon>
        <taxon>Oomycota</taxon>
        <taxon>Peronosporomycetes</taxon>
        <taxon>Peronosporales</taxon>
        <taxon>Peronosporaceae</taxon>
        <taxon>Phytophthora</taxon>
    </lineage>
</organism>
<keyword evidence="4" id="KW-0496">Mitochondrion</keyword>
<dbReference type="FunFam" id="3.40.50.1010:FF:000002">
    <property type="entry name" value="Exonuclease 1, putative"/>
    <property type="match status" value="1"/>
</dbReference>
<keyword evidence="7" id="KW-0378">Hydrolase</keyword>
<evidence type="ECO:0000313" key="10">
    <source>
        <dbReference type="EMBL" id="KAG7400515.1"/>
    </source>
</evidence>
<dbReference type="OrthoDB" id="26491at2759"/>
<dbReference type="InterPro" id="IPR006085">
    <property type="entry name" value="XPG_DNA_repair_N"/>
</dbReference>
<evidence type="ECO:0000259" key="9">
    <source>
        <dbReference type="SMART" id="SM00485"/>
    </source>
</evidence>
<dbReference type="GO" id="GO:0003677">
    <property type="term" value="F:DNA binding"/>
    <property type="evidence" value="ECO:0007669"/>
    <property type="project" value="UniProtKB-UniRule"/>
</dbReference>
<keyword evidence="7" id="KW-0267">Excision nuclease</keyword>
<keyword evidence="7" id="KW-0269">Exonuclease</keyword>
<dbReference type="GO" id="GO:0035312">
    <property type="term" value="F:5'-3' DNA exonuclease activity"/>
    <property type="evidence" value="ECO:0007669"/>
    <property type="project" value="UniProtKB-UniRule"/>
</dbReference>
<evidence type="ECO:0000256" key="3">
    <source>
        <dbReference type="ARBA" id="ARBA00022763"/>
    </source>
</evidence>
<dbReference type="EMBL" id="JAGDFL010000028">
    <property type="protein sequence ID" value="KAG7400515.1"/>
    <property type="molecule type" value="Genomic_DNA"/>
</dbReference>
<dbReference type="SMART" id="SM00485">
    <property type="entry name" value="XPGN"/>
    <property type="match status" value="1"/>
</dbReference>
<comment type="cofactor">
    <cofactor evidence="7">
        <name>Mg(2+)</name>
        <dbReference type="ChEBI" id="CHEBI:18420"/>
    </cofactor>
    <text evidence="7">Binds 2 magnesium ions per subunit. They probably participate in the reaction catalyzed by the enzyme. May bind an additional third magnesium ion after substrate binding.</text>
</comment>
<dbReference type="GO" id="GO:0005634">
    <property type="term" value="C:nucleus"/>
    <property type="evidence" value="ECO:0007669"/>
    <property type="project" value="UniProtKB-SubCell"/>
</dbReference>
<keyword evidence="7" id="KW-0238">DNA-binding</keyword>
<evidence type="ECO:0000256" key="6">
    <source>
        <dbReference type="ARBA" id="ARBA00023242"/>
    </source>
</evidence>
<keyword evidence="5 7" id="KW-0234">DNA repair</keyword>
<dbReference type="InterPro" id="IPR006084">
    <property type="entry name" value="XPG/Rad2"/>
</dbReference>
<dbReference type="GO" id="GO:0006281">
    <property type="term" value="P:DNA repair"/>
    <property type="evidence" value="ECO:0007669"/>
    <property type="project" value="UniProtKB-UniRule"/>
</dbReference>
<proteinExistence type="inferred from homology"/>
<gene>
    <name evidence="10" type="primary">EXO1_1</name>
    <name evidence="10" type="ORF">PHYBOEH_005315</name>
</gene>
<evidence type="ECO:0000256" key="1">
    <source>
        <dbReference type="ARBA" id="ARBA00004123"/>
    </source>
</evidence>
<dbReference type="PANTHER" id="PTHR11081:SF8">
    <property type="entry name" value="EXONUCLEASE 1"/>
    <property type="match status" value="1"/>
</dbReference>
<dbReference type="GO" id="GO:0017108">
    <property type="term" value="F:5'-flap endonuclease activity"/>
    <property type="evidence" value="ECO:0007669"/>
    <property type="project" value="TreeGrafter"/>
</dbReference>
<dbReference type="CDD" id="cd09857">
    <property type="entry name" value="PIN_EXO1"/>
    <property type="match status" value="1"/>
</dbReference>
<dbReference type="EC" id="3.1.-.-" evidence="7"/>
<dbReference type="Pfam" id="PF00752">
    <property type="entry name" value="XPG_N"/>
    <property type="match status" value="1"/>
</dbReference>
<dbReference type="SMART" id="SM00484">
    <property type="entry name" value="XPGI"/>
    <property type="match status" value="1"/>
</dbReference>
<dbReference type="InterPro" id="IPR044752">
    <property type="entry name" value="PIN-like_EXO1"/>
</dbReference>
<evidence type="ECO:0000259" key="8">
    <source>
        <dbReference type="SMART" id="SM00484"/>
    </source>
</evidence>
<evidence type="ECO:0000256" key="7">
    <source>
        <dbReference type="RuleBase" id="RU910737"/>
    </source>
</evidence>
<dbReference type="Proteomes" id="UP000693981">
    <property type="component" value="Unassembled WGS sequence"/>
</dbReference>
<comment type="similarity">
    <text evidence="7">Belongs to the XPG/RAD2 endonuclease family. EXO1 subfamily.</text>
</comment>
<evidence type="ECO:0000256" key="5">
    <source>
        <dbReference type="ARBA" id="ARBA00023204"/>
    </source>
</evidence>
<keyword evidence="7" id="KW-0540">Nuclease</keyword>
<sequence length="225" mass="24913">MGVDGFLRQLKDAVDDTHLRHFAGQTLVVDALSWLHKACYGCAFDLSTGRETDTYVRYMLRKVDMVRGCGVAKVILVFDGQRLPLKASTHEKRQSLKEENRKRALESMAASKKLQGADRQSQLSQAYQHFQRSVSVTSEVISNVMSALRAAKVPFVVAPFEADAQMVWMCKEGLATAIVTEDSDVVVYCLTASILSPVLVKLDDNGSAQVTAITKKLMLMSDELH</sequence>
<keyword evidence="7" id="KW-0479">Metal-binding</keyword>
<name>A0A8T1X3I8_9STRA</name>
<accession>A0A8T1X3I8</accession>
<feature type="domain" description="XPG N-terminal" evidence="9">
    <location>
        <begin position="1"/>
        <end position="100"/>
    </location>
</feature>
<keyword evidence="7" id="KW-0228">DNA excision</keyword>
<keyword evidence="3 7" id="KW-0227">DNA damage</keyword>
<dbReference type="PANTHER" id="PTHR11081">
    <property type="entry name" value="FLAP ENDONUCLEASE FAMILY MEMBER"/>
    <property type="match status" value="1"/>
</dbReference>
<keyword evidence="2" id="KW-0597">Phosphoprotein</keyword>
<dbReference type="GO" id="GO:0046872">
    <property type="term" value="F:metal ion binding"/>
    <property type="evidence" value="ECO:0007669"/>
    <property type="project" value="UniProtKB-UniRule"/>
</dbReference>